<dbReference type="FunFam" id="3.40.33.10:FF:000004">
    <property type="entry name" value="CAP, cysteine-rich secretory protein, antigen 5"/>
    <property type="match status" value="1"/>
</dbReference>
<dbReference type="AlphaFoldDB" id="A0A7J0GJZ3"/>
<keyword evidence="7" id="KW-1185">Reference proteome</keyword>
<dbReference type="PANTHER" id="PTHR10334">
    <property type="entry name" value="CYSTEINE-RICH SECRETORY PROTEIN-RELATED"/>
    <property type="match status" value="1"/>
</dbReference>
<name>A0A7J0GJZ3_9ERIC</name>
<dbReference type="InterPro" id="IPR002413">
    <property type="entry name" value="V5_allergen-like"/>
</dbReference>
<dbReference type="InterPro" id="IPR001283">
    <property type="entry name" value="CRISP-related"/>
</dbReference>
<feature type="domain" description="SCP" evidence="5">
    <location>
        <begin position="55"/>
        <end position="194"/>
    </location>
</feature>
<dbReference type="Gene3D" id="3.40.33.10">
    <property type="entry name" value="CAP"/>
    <property type="match status" value="1"/>
</dbReference>
<dbReference type="PROSITE" id="PS01009">
    <property type="entry name" value="CRISP_1"/>
    <property type="match status" value="1"/>
</dbReference>
<evidence type="ECO:0000256" key="2">
    <source>
        <dbReference type="ARBA" id="ARBA00023265"/>
    </source>
</evidence>
<dbReference type="PROSITE" id="PS01010">
    <property type="entry name" value="CRISP_2"/>
    <property type="match status" value="1"/>
</dbReference>
<protein>
    <recommendedName>
        <fullName evidence="5">SCP domain-containing protein</fullName>
    </recommendedName>
</protein>
<feature type="region of interest" description="Disordered" evidence="3">
    <location>
        <begin position="31"/>
        <end position="55"/>
    </location>
</feature>
<feature type="chain" id="PRO_5029583526" description="SCP domain-containing protein" evidence="4">
    <location>
        <begin position="25"/>
        <end position="234"/>
    </location>
</feature>
<evidence type="ECO:0000259" key="5">
    <source>
        <dbReference type="SMART" id="SM00198"/>
    </source>
</evidence>
<organism evidence="6 7">
    <name type="scientific">Actinidia rufa</name>
    <dbReference type="NCBI Taxonomy" id="165716"/>
    <lineage>
        <taxon>Eukaryota</taxon>
        <taxon>Viridiplantae</taxon>
        <taxon>Streptophyta</taxon>
        <taxon>Embryophyta</taxon>
        <taxon>Tracheophyta</taxon>
        <taxon>Spermatophyta</taxon>
        <taxon>Magnoliopsida</taxon>
        <taxon>eudicotyledons</taxon>
        <taxon>Gunneridae</taxon>
        <taxon>Pentapetalae</taxon>
        <taxon>asterids</taxon>
        <taxon>Ericales</taxon>
        <taxon>Actinidiaceae</taxon>
        <taxon>Actinidia</taxon>
    </lineage>
</organism>
<dbReference type="InterPro" id="IPR035940">
    <property type="entry name" value="CAP_sf"/>
</dbReference>
<dbReference type="OrthoDB" id="337038at2759"/>
<sequence>MALSKYQTLVVLIVARFLIFSAQANSNDPNNPFPFPGLVNHHHHHHNNTQQKLSSEAAEYLASHNQVRQMKGMPPLQWDEKLAKYAQAWAEQRIDDCDHKHHSGGPYGENTYWEEYDESTPAEVTRVWTDEEQNYDQSRLECKCKPETSQCMCGHYTQVVWGGTERVGCGNTTCNDEQGVLVVCSYDPPGNYENENPFEIPYKPVLLRPPRASVAAHKKRLHRQRRIRRHGRGI</sequence>
<dbReference type="PRINTS" id="PR00838">
    <property type="entry name" value="V5ALLERGEN"/>
</dbReference>
<dbReference type="CDD" id="cd05381">
    <property type="entry name" value="CAP_PR-1"/>
    <property type="match status" value="1"/>
</dbReference>
<keyword evidence="4" id="KW-0732">Signal</keyword>
<dbReference type="PRINTS" id="PR00837">
    <property type="entry name" value="V5TPXLIKE"/>
</dbReference>
<dbReference type="InterPro" id="IPR018244">
    <property type="entry name" value="Allrgn_V5/Tpx1_CS"/>
</dbReference>
<dbReference type="SMART" id="SM00198">
    <property type="entry name" value="SCP"/>
    <property type="match status" value="1"/>
</dbReference>
<dbReference type="GO" id="GO:0005576">
    <property type="term" value="C:extracellular region"/>
    <property type="evidence" value="ECO:0007669"/>
    <property type="project" value="InterPro"/>
</dbReference>
<feature type="region of interest" description="Disordered" evidence="3">
    <location>
        <begin position="215"/>
        <end position="234"/>
    </location>
</feature>
<evidence type="ECO:0000313" key="6">
    <source>
        <dbReference type="EMBL" id="GFZ11082.1"/>
    </source>
</evidence>
<reference evidence="6 7" key="1">
    <citation type="submission" date="2019-07" db="EMBL/GenBank/DDBJ databases">
        <title>De Novo Assembly of kiwifruit Actinidia rufa.</title>
        <authorList>
            <person name="Sugita-Konishi S."/>
            <person name="Sato K."/>
            <person name="Mori E."/>
            <person name="Abe Y."/>
            <person name="Kisaki G."/>
            <person name="Hamano K."/>
            <person name="Suezawa K."/>
            <person name="Otani M."/>
            <person name="Fukuda T."/>
            <person name="Manabe T."/>
            <person name="Gomi K."/>
            <person name="Tabuchi M."/>
            <person name="Akimitsu K."/>
            <person name="Kataoka I."/>
        </authorList>
    </citation>
    <scope>NUCLEOTIDE SEQUENCE [LARGE SCALE GENOMIC DNA]</scope>
    <source>
        <strain evidence="7">cv. Fuchu</strain>
    </source>
</reference>
<feature type="compositionally biased region" description="Basic residues" evidence="3">
    <location>
        <begin position="216"/>
        <end position="234"/>
    </location>
</feature>
<dbReference type="SUPFAM" id="SSF55797">
    <property type="entry name" value="PR-1-like"/>
    <property type="match status" value="1"/>
</dbReference>
<keyword evidence="2" id="KW-0611">Plant defense</keyword>
<keyword evidence="2" id="KW-0568">Pathogenesis-related protein</keyword>
<gene>
    <name evidence="6" type="ORF">Acr_22g0004800</name>
</gene>
<proteinExistence type="predicted"/>
<evidence type="ECO:0000256" key="3">
    <source>
        <dbReference type="SAM" id="MobiDB-lite"/>
    </source>
</evidence>
<feature type="signal peptide" evidence="4">
    <location>
        <begin position="1"/>
        <end position="24"/>
    </location>
</feature>
<evidence type="ECO:0000256" key="4">
    <source>
        <dbReference type="SAM" id="SignalP"/>
    </source>
</evidence>
<dbReference type="InterPro" id="IPR014044">
    <property type="entry name" value="CAP_dom"/>
</dbReference>
<evidence type="ECO:0000313" key="7">
    <source>
        <dbReference type="Proteomes" id="UP000585474"/>
    </source>
</evidence>
<dbReference type="EMBL" id="BJWL01000022">
    <property type="protein sequence ID" value="GFZ11082.1"/>
    <property type="molecule type" value="Genomic_DNA"/>
</dbReference>
<dbReference type="Proteomes" id="UP000585474">
    <property type="component" value="Unassembled WGS sequence"/>
</dbReference>
<evidence type="ECO:0000256" key="1">
    <source>
        <dbReference type="ARBA" id="ARBA00003143"/>
    </source>
</evidence>
<comment type="function">
    <text evidence="1">Probably involved in the defense reaction of plants against pathogens.</text>
</comment>
<dbReference type="Pfam" id="PF00188">
    <property type="entry name" value="CAP"/>
    <property type="match status" value="1"/>
</dbReference>
<accession>A0A7J0GJZ3</accession>
<comment type="caution">
    <text evidence="6">The sequence shown here is derived from an EMBL/GenBank/DDBJ whole genome shotgun (WGS) entry which is preliminary data.</text>
</comment>